<evidence type="ECO:0000313" key="1">
    <source>
        <dbReference type="EMBL" id="KJV05557.1"/>
    </source>
</evidence>
<proteinExistence type="predicted"/>
<evidence type="ECO:0000313" key="2">
    <source>
        <dbReference type="Proteomes" id="UP000033684"/>
    </source>
</evidence>
<comment type="caution">
    <text evidence="1">The sequence shown here is derived from an EMBL/GenBank/DDBJ whole genome shotgun (WGS) entry which is preliminary data.</text>
</comment>
<dbReference type="EMBL" id="LAJX01000207">
    <property type="protein sequence ID" value="KJV05557.1"/>
    <property type="molecule type" value="Genomic_DNA"/>
</dbReference>
<gene>
    <name evidence="1" type="ORF">VZ94_17300</name>
</gene>
<keyword evidence="2" id="KW-1185">Reference proteome</keyword>
<dbReference type="RefSeq" id="WP_045780177.1">
    <property type="nucleotide sequence ID" value="NZ_LAJX01000207.1"/>
</dbReference>
<dbReference type="AlphaFoldDB" id="A0A0F3IFV4"/>
<dbReference type="Proteomes" id="UP000033684">
    <property type="component" value="Unassembled WGS sequence"/>
</dbReference>
<sequence>MLAEGAERTVRFDKSLTLTYNAAAIDFARQKKISKPQPVIEQLLEAINQELSALSPINAQTVQH</sequence>
<accession>A0A0F3IFV4</accession>
<reference evidence="1 2" key="2">
    <citation type="journal article" date="2016" name="Microb. Ecol.">
        <title>Genome Characteristics of a Novel Type I Methanotroph (Sn10-6) Isolated from a Flooded Indian Rice Field.</title>
        <authorList>
            <person name="Rahalkar M.C."/>
            <person name="Pandit P.S."/>
            <person name="Dhakephalkar P.K."/>
            <person name="Pore S."/>
            <person name="Arora P."/>
            <person name="Kapse N."/>
        </authorList>
    </citation>
    <scope>NUCLEOTIDE SEQUENCE [LARGE SCALE GENOMIC DNA]</scope>
    <source>
        <strain evidence="1 2">Sn10-6</strain>
    </source>
</reference>
<organism evidence="1 2">
    <name type="scientific">Methylocucumis oryzae</name>
    <dbReference type="NCBI Taxonomy" id="1632867"/>
    <lineage>
        <taxon>Bacteria</taxon>
        <taxon>Pseudomonadati</taxon>
        <taxon>Pseudomonadota</taxon>
        <taxon>Gammaproteobacteria</taxon>
        <taxon>Methylococcales</taxon>
        <taxon>Methylococcaceae</taxon>
        <taxon>Methylocucumis</taxon>
    </lineage>
</organism>
<reference evidence="2" key="1">
    <citation type="submission" date="2015-03" db="EMBL/GenBank/DDBJ databases">
        <title>Draft genome sequence of a novel methanotroph (Sn10-6) isolated from flooded ricefield rhizosphere in India.</title>
        <authorList>
            <person name="Pandit P.S."/>
            <person name="Pore S.D."/>
            <person name="Arora P."/>
            <person name="Kapse N.G."/>
            <person name="Dhakephalkar P.K."/>
            <person name="Rahalkar M.C."/>
        </authorList>
    </citation>
    <scope>NUCLEOTIDE SEQUENCE [LARGE SCALE GENOMIC DNA]</scope>
    <source>
        <strain evidence="2">Sn10-6</strain>
    </source>
</reference>
<name>A0A0F3IFV4_9GAMM</name>
<protein>
    <submittedName>
        <fullName evidence="1">Uncharacterized protein</fullName>
    </submittedName>
</protein>